<comment type="caution">
    <text evidence="5">The sequence shown here is derived from an EMBL/GenBank/DDBJ whole genome shotgun (WGS) entry which is preliminary data.</text>
</comment>
<keyword evidence="2" id="KW-0805">Transcription regulation</keyword>
<evidence type="ECO:0000259" key="4">
    <source>
        <dbReference type="Pfam" id="PF04153"/>
    </source>
</evidence>
<keyword evidence="6" id="KW-1185">Reference proteome</keyword>
<feature type="domain" description="NOT2/NOT3/NOT5 C-terminal" evidence="4">
    <location>
        <begin position="27"/>
        <end position="112"/>
    </location>
</feature>
<dbReference type="GO" id="GO:0030015">
    <property type="term" value="C:CCR4-NOT core complex"/>
    <property type="evidence" value="ECO:0007669"/>
    <property type="project" value="InterPro"/>
</dbReference>
<dbReference type="Pfam" id="PF04153">
    <property type="entry name" value="NOT2_3_5_C"/>
    <property type="match status" value="1"/>
</dbReference>
<dbReference type="Proteomes" id="UP001168821">
    <property type="component" value="Unassembled WGS sequence"/>
</dbReference>
<gene>
    <name evidence="5" type="ORF">Zmor_004489</name>
</gene>
<evidence type="ECO:0000313" key="5">
    <source>
        <dbReference type="EMBL" id="KAJ3622579.1"/>
    </source>
</evidence>
<dbReference type="GO" id="GO:0006355">
    <property type="term" value="P:regulation of DNA-templated transcription"/>
    <property type="evidence" value="ECO:0007669"/>
    <property type="project" value="InterPro"/>
</dbReference>
<evidence type="ECO:0000256" key="3">
    <source>
        <dbReference type="ARBA" id="ARBA00023163"/>
    </source>
</evidence>
<organism evidence="5 6">
    <name type="scientific">Zophobas morio</name>
    <dbReference type="NCBI Taxonomy" id="2755281"/>
    <lineage>
        <taxon>Eukaryota</taxon>
        <taxon>Metazoa</taxon>
        <taxon>Ecdysozoa</taxon>
        <taxon>Arthropoda</taxon>
        <taxon>Hexapoda</taxon>
        <taxon>Insecta</taxon>
        <taxon>Pterygota</taxon>
        <taxon>Neoptera</taxon>
        <taxon>Endopterygota</taxon>
        <taxon>Coleoptera</taxon>
        <taxon>Polyphaga</taxon>
        <taxon>Cucujiformia</taxon>
        <taxon>Tenebrionidae</taxon>
        <taxon>Zophobas</taxon>
    </lineage>
</organism>
<evidence type="ECO:0000256" key="2">
    <source>
        <dbReference type="ARBA" id="ARBA00023015"/>
    </source>
</evidence>
<name>A0AA38HI69_9CUCU</name>
<dbReference type="Gene3D" id="2.30.30.1020">
    <property type="entry name" value="CCR4-NOT complex subunit 2/3/5, C-terminal domain"/>
    <property type="match status" value="1"/>
</dbReference>
<dbReference type="EMBL" id="JALNTZ010001894">
    <property type="protein sequence ID" value="KAJ3622579.1"/>
    <property type="molecule type" value="Genomic_DNA"/>
</dbReference>
<sequence length="119" mass="13825">MNTGPPAAICLWYTFFHGHLPNNQTPLSQPPALPLATSKIKHLPEECLFYIFYAMPRDVLQQAAAAELYNRDWRFHRTLKLWFTRMMDSGQTGEPPEKSSFVYFDVVTWQKVIIALHID</sequence>
<comment type="similarity">
    <text evidence="1">Belongs to the CNOT2/3/5 family.</text>
</comment>
<dbReference type="GO" id="GO:2000036">
    <property type="term" value="P:regulation of stem cell population maintenance"/>
    <property type="evidence" value="ECO:0007669"/>
    <property type="project" value="UniProtKB-ARBA"/>
</dbReference>
<dbReference type="AlphaFoldDB" id="A0AA38HI69"/>
<dbReference type="PANTHER" id="PTHR23326">
    <property type="entry name" value="CCR4 NOT-RELATED"/>
    <property type="match status" value="1"/>
</dbReference>
<evidence type="ECO:0000313" key="6">
    <source>
        <dbReference type="Proteomes" id="UP001168821"/>
    </source>
</evidence>
<accession>A0AA38HI69</accession>
<proteinExistence type="inferred from homology"/>
<dbReference type="InterPro" id="IPR040168">
    <property type="entry name" value="Not2/3/5"/>
</dbReference>
<protein>
    <recommendedName>
        <fullName evidence="4">NOT2/NOT3/NOT5 C-terminal domain-containing protein</fullName>
    </recommendedName>
</protein>
<evidence type="ECO:0000256" key="1">
    <source>
        <dbReference type="ARBA" id="ARBA00007682"/>
    </source>
</evidence>
<dbReference type="InterPro" id="IPR038635">
    <property type="entry name" value="CCR4-NOT_su2/3/5_C_sf"/>
</dbReference>
<keyword evidence="3" id="KW-0804">Transcription</keyword>
<reference evidence="5" key="1">
    <citation type="journal article" date="2023" name="G3 (Bethesda)">
        <title>Whole genome assemblies of Zophobas morio and Tenebrio molitor.</title>
        <authorList>
            <person name="Kaur S."/>
            <person name="Stinson S.A."/>
            <person name="diCenzo G.C."/>
        </authorList>
    </citation>
    <scope>NUCLEOTIDE SEQUENCE</scope>
    <source>
        <strain evidence="5">QUZm001</strain>
    </source>
</reference>
<dbReference type="InterPro" id="IPR007282">
    <property type="entry name" value="NOT2/3/5_C"/>
</dbReference>